<feature type="domain" description="DUF4333" evidence="3">
    <location>
        <begin position="235"/>
        <end position="308"/>
    </location>
</feature>
<feature type="transmembrane region" description="Helical" evidence="2">
    <location>
        <begin position="220"/>
        <end position="240"/>
    </location>
</feature>
<feature type="compositionally biased region" description="Gly residues" evidence="1">
    <location>
        <begin position="53"/>
        <end position="70"/>
    </location>
</feature>
<name>A0ABQ3IZ83_9PSEU</name>
<proteinExistence type="predicted"/>
<evidence type="ECO:0000259" key="3">
    <source>
        <dbReference type="Pfam" id="PF14230"/>
    </source>
</evidence>
<reference evidence="5" key="1">
    <citation type="journal article" date="2019" name="Int. J. Syst. Evol. Microbiol.">
        <title>The Global Catalogue of Microorganisms (GCM) 10K type strain sequencing project: providing services to taxonomists for standard genome sequencing and annotation.</title>
        <authorList>
            <consortium name="The Broad Institute Genomics Platform"/>
            <consortium name="The Broad Institute Genome Sequencing Center for Infectious Disease"/>
            <person name="Wu L."/>
            <person name="Ma J."/>
        </authorList>
    </citation>
    <scope>NUCLEOTIDE SEQUENCE [LARGE SCALE GENOMIC DNA]</scope>
    <source>
        <strain evidence="5">CGMCC 4.7677</strain>
    </source>
</reference>
<sequence>MNQPQQPGWQPWGSAGSSEEQGASGAQVGNTGQPGEQNWAPGAYGPHSSAQPGQGGGYSQPGASGVGGAAPQGWAHSGQPGPGATSGPVPQPWSQPGGAGQSAAGPGPASGPMGQPWNPSGSGPASGATPQPWGQHTSGPASGATPQPWGQHTSGPASGPTPQPWGHGTGAPPQYPATGPSQSHNPPSGPQPQQGEQWQPSYGGFGAFAPEKAKRSKKPLLIGLAVVVLLCGGGAGAWLLGAFQGDTLDQAAVQDGVLKILREDFGEGDVKNAQCPEDQPVRTGTTFECTVTVAGQPKKVTVRVLNDQAQYEVGMPR</sequence>
<evidence type="ECO:0000256" key="2">
    <source>
        <dbReference type="SAM" id="Phobius"/>
    </source>
</evidence>
<protein>
    <recommendedName>
        <fullName evidence="3">DUF4333 domain-containing protein</fullName>
    </recommendedName>
</protein>
<feature type="compositionally biased region" description="Low complexity" evidence="1">
    <location>
        <begin position="101"/>
        <end position="116"/>
    </location>
</feature>
<accession>A0ABQ3IZ83</accession>
<dbReference type="InterPro" id="IPR025637">
    <property type="entry name" value="DUF4333"/>
</dbReference>
<dbReference type="Proteomes" id="UP000605897">
    <property type="component" value="Unassembled WGS sequence"/>
</dbReference>
<organism evidence="4 5">
    <name type="scientific">Amycolatopsis deserti</name>
    <dbReference type="NCBI Taxonomy" id="185696"/>
    <lineage>
        <taxon>Bacteria</taxon>
        <taxon>Bacillati</taxon>
        <taxon>Actinomycetota</taxon>
        <taxon>Actinomycetes</taxon>
        <taxon>Pseudonocardiales</taxon>
        <taxon>Pseudonocardiaceae</taxon>
        <taxon>Amycolatopsis</taxon>
    </lineage>
</organism>
<keyword evidence="2" id="KW-1133">Transmembrane helix</keyword>
<gene>
    <name evidence="4" type="ORF">GCM10017786_31180</name>
</gene>
<evidence type="ECO:0000256" key="1">
    <source>
        <dbReference type="SAM" id="MobiDB-lite"/>
    </source>
</evidence>
<evidence type="ECO:0000313" key="4">
    <source>
        <dbReference type="EMBL" id="GHE96375.1"/>
    </source>
</evidence>
<keyword evidence="2" id="KW-0812">Transmembrane</keyword>
<feature type="compositionally biased region" description="Polar residues" evidence="1">
    <location>
        <begin position="117"/>
        <end position="156"/>
    </location>
</feature>
<feature type="compositionally biased region" description="Low complexity" evidence="1">
    <location>
        <begin position="179"/>
        <end position="201"/>
    </location>
</feature>
<dbReference type="Pfam" id="PF14230">
    <property type="entry name" value="DUF4333"/>
    <property type="match status" value="1"/>
</dbReference>
<dbReference type="EMBL" id="BNAU01000003">
    <property type="protein sequence ID" value="GHE96375.1"/>
    <property type="molecule type" value="Genomic_DNA"/>
</dbReference>
<evidence type="ECO:0000313" key="5">
    <source>
        <dbReference type="Proteomes" id="UP000605897"/>
    </source>
</evidence>
<feature type="region of interest" description="Disordered" evidence="1">
    <location>
        <begin position="1"/>
        <end position="206"/>
    </location>
</feature>
<comment type="caution">
    <text evidence="4">The sequence shown here is derived from an EMBL/GenBank/DDBJ whole genome shotgun (WGS) entry which is preliminary data.</text>
</comment>
<feature type="compositionally biased region" description="Low complexity" evidence="1">
    <location>
        <begin position="1"/>
        <end position="27"/>
    </location>
</feature>
<keyword evidence="5" id="KW-1185">Reference proteome</keyword>
<keyword evidence="2" id="KW-0472">Membrane</keyword>